<sequence>MADFAAHGAVTGPPVVCLHGLTRNHKDFLGVIDPIRMLGRRVLALDIRGRGRSDWDPNPANYNPLIYTQDVLGILHTLEVKRAVFLGTSMGGIITMLVAAFSPQTIAGAVLNDIGPEFDPNGIKRIQSYVGKIRTAANWDEAASMIRTIGGAAFPGRDDAFWMEFARKTCIETKDGIVFDYDPAIAKVAASPQDQSLPTLWDQFSCLKPIPTALIRGALSDLLSNFIVERMQAIKPDMIYAEVPNVGHAPTLEELEAWTVIENLIKRTNLI</sequence>
<dbReference type="Gene3D" id="3.40.50.1820">
    <property type="entry name" value="alpha/beta hydrolase"/>
    <property type="match status" value="1"/>
</dbReference>
<name>A0ABQ4PWI6_9PROT</name>
<evidence type="ECO:0000259" key="1">
    <source>
        <dbReference type="Pfam" id="PF00561"/>
    </source>
</evidence>
<reference evidence="2" key="1">
    <citation type="submission" date="2021-05" db="EMBL/GenBank/DDBJ databases">
        <authorList>
            <person name="Tanabe Y."/>
        </authorList>
    </citation>
    <scope>NUCLEOTIDE SEQUENCE</scope>
    <source>
        <strain evidence="2">BOTRYCO-1</strain>
    </source>
</reference>
<feature type="domain" description="AB hydrolase-1" evidence="1">
    <location>
        <begin position="13"/>
        <end position="250"/>
    </location>
</feature>
<dbReference type="PANTHER" id="PTHR43798:SF33">
    <property type="entry name" value="HYDROLASE, PUTATIVE (AFU_ORTHOLOGUE AFUA_2G14860)-RELATED"/>
    <property type="match status" value="1"/>
</dbReference>
<accession>A0ABQ4PWI6</accession>
<dbReference type="InterPro" id="IPR000073">
    <property type="entry name" value="AB_hydrolase_1"/>
</dbReference>
<keyword evidence="2" id="KW-0378">Hydrolase</keyword>
<protein>
    <submittedName>
        <fullName evidence="2">Alpha/beta hydrolase</fullName>
    </submittedName>
</protein>
<evidence type="ECO:0000313" key="3">
    <source>
        <dbReference type="Proteomes" id="UP001161064"/>
    </source>
</evidence>
<dbReference type="GO" id="GO:0016787">
    <property type="term" value="F:hydrolase activity"/>
    <property type="evidence" value="ECO:0007669"/>
    <property type="project" value="UniProtKB-KW"/>
</dbReference>
<dbReference type="EMBL" id="BPFZ01000006">
    <property type="protein sequence ID" value="GIU67038.1"/>
    <property type="molecule type" value="Genomic_DNA"/>
</dbReference>
<organism evidence="2 3">
    <name type="scientific">Candidatus Phycosocius spiralis</name>
    <dbReference type="NCBI Taxonomy" id="2815099"/>
    <lineage>
        <taxon>Bacteria</taxon>
        <taxon>Pseudomonadati</taxon>
        <taxon>Pseudomonadota</taxon>
        <taxon>Alphaproteobacteria</taxon>
        <taxon>Caulobacterales</taxon>
        <taxon>Caulobacterales incertae sedis</taxon>
        <taxon>Candidatus Phycosocius</taxon>
    </lineage>
</organism>
<comment type="caution">
    <text evidence="2">The sequence shown here is derived from an EMBL/GenBank/DDBJ whole genome shotgun (WGS) entry which is preliminary data.</text>
</comment>
<reference evidence="2" key="2">
    <citation type="journal article" date="2023" name="ISME Commun">
        <title>Characterization of a bloom-associated alphaproteobacterial lineage, 'Candidatus Phycosocius': insights into freshwater algal-bacterial interactions.</title>
        <authorList>
            <person name="Tanabe Y."/>
            <person name="Yamaguchi H."/>
            <person name="Yoshida M."/>
            <person name="Kai A."/>
            <person name="Okazaki Y."/>
        </authorList>
    </citation>
    <scope>NUCLEOTIDE SEQUENCE</scope>
    <source>
        <strain evidence="2">BOTRYCO-1</strain>
    </source>
</reference>
<proteinExistence type="predicted"/>
<dbReference type="InterPro" id="IPR050266">
    <property type="entry name" value="AB_hydrolase_sf"/>
</dbReference>
<dbReference type="Proteomes" id="UP001161064">
    <property type="component" value="Unassembled WGS sequence"/>
</dbReference>
<keyword evidence="3" id="KW-1185">Reference proteome</keyword>
<dbReference type="Pfam" id="PF00561">
    <property type="entry name" value="Abhydrolase_1"/>
    <property type="match status" value="1"/>
</dbReference>
<dbReference type="SUPFAM" id="SSF53474">
    <property type="entry name" value="alpha/beta-Hydrolases"/>
    <property type="match status" value="1"/>
</dbReference>
<dbReference type="PANTHER" id="PTHR43798">
    <property type="entry name" value="MONOACYLGLYCEROL LIPASE"/>
    <property type="match status" value="1"/>
</dbReference>
<gene>
    <name evidence="2" type="ORF">PsB1_1192</name>
</gene>
<evidence type="ECO:0000313" key="2">
    <source>
        <dbReference type="EMBL" id="GIU67038.1"/>
    </source>
</evidence>
<dbReference type="InterPro" id="IPR029058">
    <property type="entry name" value="AB_hydrolase_fold"/>
</dbReference>